<keyword evidence="2" id="KW-1185">Reference proteome</keyword>
<dbReference type="AlphaFoldDB" id="A0A1M7A1E8"/>
<dbReference type="InterPro" id="IPR041492">
    <property type="entry name" value="HAD_2"/>
</dbReference>
<dbReference type="Pfam" id="PF13419">
    <property type="entry name" value="HAD_2"/>
    <property type="match status" value="1"/>
</dbReference>
<dbReference type="CDD" id="cd02603">
    <property type="entry name" value="HAD_sEH-N_like"/>
    <property type="match status" value="1"/>
</dbReference>
<dbReference type="STRING" id="735517.SAMN05444272_0400"/>
<dbReference type="InterPro" id="IPR023214">
    <property type="entry name" value="HAD_sf"/>
</dbReference>
<dbReference type="OrthoDB" id="9807742at2"/>
<protein>
    <submittedName>
        <fullName evidence="1">2-haloacid dehalogenase</fullName>
    </submittedName>
</protein>
<dbReference type="PANTHER" id="PTHR43611:SF3">
    <property type="entry name" value="FLAVIN MONONUCLEOTIDE HYDROLASE 1, CHLOROPLATIC"/>
    <property type="match status" value="1"/>
</dbReference>
<dbReference type="InterPro" id="IPR036412">
    <property type="entry name" value="HAD-like_sf"/>
</dbReference>
<dbReference type="PANTHER" id="PTHR43611">
    <property type="entry name" value="ALPHA-D-GLUCOSE 1-PHOSPHATE PHOSPHATASE"/>
    <property type="match status" value="1"/>
</dbReference>
<organism evidence="1 2">
    <name type="scientific">Roseibium suaedae</name>
    <dbReference type="NCBI Taxonomy" id="735517"/>
    <lineage>
        <taxon>Bacteria</taxon>
        <taxon>Pseudomonadati</taxon>
        <taxon>Pseudomonadota</taxon>
        <taxon>Alphaproteobacteria</taxon>
        <taxon>Hyphomicrobiales</taxon>
        <taxon>Stappiaceae</taxon>
        <taxon>Roseibium</taxon>
    </lineage>
</organism>
<dbReference type="InterPro" id="IPR023198">
    <property type="entry name" value="PGP-like_dom2"/>
</dbReference>
<dbReference type="SUPFAM" id="SSF56784">
    <property type="entry name" value="HAD-like"/>
    <property type="match status" value="1"/>
</dbReference>
<sequence>MTAKATTVVFDIGNVLIEWDPNHLYQHLLPDAAERAHFLTEICSYDWNLEQDRGRSWDEAVELLVAEYPEKRDLITAYRDRWHDMVPGEIAGTVAILEELKAAQTPLYAITNFSSEKFTEAQTRFPFLKTSFRDIVVSADERLLKPDLRIYEVLLERNGLDAGTCVFIDDSPKNVDAARAAGMHAVHFQHPDKLREELKKLGLPV</sequence>
<evidence type="ECO:0000313" key="1">
    <source>
        <dbReference type="EMBL" id="SHL36480.1"/>
    </source>
</evidence>
<dbReference type="SFLD" id="SFLDG01129">
    <property type="entry name" value="C1.5:_HAD__Beta-PGM__Phosphata"/>
    <property type="match status" value="1"/>
</dbReference>
<dbReference type="SFLD" id="SFLDS00003">
    <property type="entry name" value="Haloacid_Dehalogenase"/>
    <property type="match status" value="1"/>
</dbReference>
<dbReference type="RefSeq" id="WP_073008155.1">
    <property type="nucleotide sequence ID" value="NZ_FRBW01000001.1"/>
</dbReference>
<gene>
    <name evidence="1" type="ORF">SAMN05444272_0400</name>
</gene>
<dbReference type="Gene3D" id="3.40.50.1000">
    <property type="entry name" value="HAD superfamily/HAD-like"/>
    <property type="match status" value="1"/>
</dbReference>
<accession>A0A1M7A1E8</accession>
<dbReference type="Gene3D" id="1.10.150.240">
    <property type="entry name" value="Putative phosphatase, domain 2"/>
    <property type="match status" value="1"/>
</dbReference>
<name>A0A1M7A1E8_9HYPH</name>
<dbReference type="InterPro" id="IPR006439">
    <property type="entry name" value="HAD-SF_hydro_IA"/>
</dbReference>
<reference evidence="1 2" key="1">
    <citation type="submission" date="2016-11" db="EMBL/GenBank/DDBJ databases">
        <authorList>
            <person name="Jaros S."/>
            <person name="Januszkiewicz K."/>
            <person name="Wedrychowicz H."/>
        </authorList>
    </citation>
    <scope>NUCLEOTIDE SEQUENCE [LARGE SCALE GENOMIC DNA]</scope>
    <source>
        <strain evidence="1 2">DSM 22153</strain>
    </source>
</reference>
<dbReference type="NCBIfam" id="TIGR01509">
    <property type="entry name" value="HAD-SF-IA-v3"/>
    <property type="match status" value="1"/>
</dbReference>
<evidence type="ECO:0000313" key="2">
    <source>
        <dbReference type="Proteomes" id="UP000186002"/>
    </source>
</evidence>
<dbReference type="Proteomes" id="UP000186002">
    <property type="component" value="Unassembled WGS sequence"/>
</dbReference>
<proteinExistence type="predicted"/>
<dbReference type="EMBL" id="FRBW01000001">
    <property type="protein sequence ID" value="SHL36480.1"/>
    <property type="molecule type" value="Genomic_DNA"/>
</dbReference>